<dbReference type="AlphaFoldDB" id="A0A0E9XP53"/>
<dbReference type="EMBL" id="GBXM01005104">
    <property type="protein sequence ID" value="JAI03474.1"/>
    <property type="molecule type" value="Transcribed_RNA"/>
</dbReference>
<protein>
    <submittedName>
        <fullName evidence="1">Uncharacterized protein</fullName>
    </submittedName>
</protein>
<reference evidence="1" key="1">
    <citation type="submission" date="2014-11" db="EMBL/GenBank/DDBJ databases">
        <authorList>
            <person name="Amaro Gonzalez C."/>
        </authorList>
    </citation>
    <scope>NUCLEOTIDE SEQUENCE</scope>
</reference>
<accession>A0A0E9XP53</accession>
<reference evidence="1" key="2">
    <citation type="journal article" date="2015" name="Fish Shellfish Immunol.">
        <title>Early steps in the European eel (Anguilla anguilla)-Vibrio vulnificus interaction in the gills: Role of the RtxA13 toxin.</title>
        <authorList>
            <person name="Callol A."/>
            <person name="Pajuelo D."/>
            <person name="Ebbesson L."/>
            <person name="Teles M."/>
            <person name="MacKenzie S."/>
            <person name="Amaro C."/>
        </authorList>
    </citation>
    <scope>NUCLEOTIDE SEQUENCE</scope>
</reference>
<organism evidence="1">
    <name type="scientific">Anguilla anguilla</name>
    <name type="common">European freshwater eel</name>
    <name type="synonym">Muraena anguilla</name>
    <dbReference type="NCBI Taxonomy" id="7936"/>
    <lineage>
        <taxon>Eukaryota</taxon>
        <taxon>Metazoa</taxon>
        <taxon>Chordata</taxon>
        <taxon>Craniata</taxon>
        <taxon>Vertebrata</taxon>
        <taxon>Euteleostomi</taxon>
        <taxon>Actinopterygii</taxon>
        <taxon>Neopterygii</taxon>
        <taxon>Teleostei</taxon>
        <taxon>Anguilliformes</taxon>
        <taxon>Anguillidae</taxon>
        <taxon>Anguilla</taxon>
    </lineage>
</organism>
<name>A0A0E9XP53_ANGAN</name>
<evidence type="ECO:0000313" key="1">
    <source>
        <dbReference type="EMBL" id="JAI03474.1"/>
    </source>
</evidence>
<proteinExistence type="predicted"/>
<sequence>MLPYNFLRGILKRHLKMKKSKFRFTIHLLVNVQIHSPVSCIDCQSVY</sequence>